<dbReference type="PANTHER" id="PTHR10010:SF46">
    <property type="entry name" value="SODIUM-DEPENDENT PHOSPHATE TRANSPORT PROTEIN 2B"/>
    <property type="match status" value="1"/>
</dbReference>
<feature type="transmembrane region" description="Helical" evidence="6">
    <location>
        <begin position="52"/>
        <end position="83"/>
    </location>
</feature>
<evidence type="ECO:0000256" key="6">
    <source>
        <dbReference type="SAM" id="Phobius"/>
    </source>
</evidence>
<keyword evidence="9" id="KW-1185">Reference proteome</keyword>
<dbReference type="Proteomes" id="UP000717534">
    <property type="component" value="Unassembled WGS sequence"/>
</dbReference>
<feature type="domain" description="PhoU" evidence="7">
    <location>
        <begin position="359"/>
        <end position="439"/>
    </location>
</feature>
<gene>
    <name evidence="8" type="ORF">JYU06_00145</name>
</gene>
<dbReference type="NCBIfam" id="TIGR00704">
    <property type="entry name" value="NaPi_cotrn_rel"/>
    <property type="match status" value="1"/>
</dbReference>
<accession>A0ABS3AT28</accession>
<comment type="subcellular location">
    <subcellularLocation>
        <location evidence="1">Cell membrane</location>
        <topology evidence="1">Multi-pass membrane protein</topology>
    </subcellularLocation>
</comment>
<evidence type="ECO:0000259" key="7">
    <source>
        <dbReference type="Pfam" id="PF01895"/>
    </source>
</evidence>
<dbReference type="InterPro" id="IPR026022">
    <property type="entry name" value="PhoU_dom"/>
</dbReference>
<dbReference type="NCBIfam" id="NF037997">
    <property type="entry name" value="Na_Pi_symport"/>
    <property type="match status" value="1"/>
</dbReference>
<keyword evidence="4 6" id="KW-1133">Transmembrane helix</keyword>
<evidence type="ECO:0000313" key="9">
    <source>
        <dbReference type="Proteomes" id="UP000717534"/>
    </source>
</evidence>
<dbReference type="PANTHER" id="PTHR10010">
    <property type="entry name" value="SOLUTE CARRIER FAMILY 34 SODIUM PHOSPHATE , MEMBER 2-RELATED"/>
    <property type="match status" value="1"/>
</dbReference>
<dbReference type="InterPro" id="IPR004633">
    <property type="entry name" value="NaPi_cotrn-rel/YqeW-like"/>
</dbReference>
<dbReference type="SUPFAM" id="SSF109755">
    <property type="entry name" value="PhoU-like"/>
    <property type="match status" value="1"/>
</dbReference>
<evidence type="ECO:0000256" key="5">
    <source>
        <dbReference type="ARBA" id="ARBA00023136"/>
    </source>
</evidence>
<sequence length="568" mass="61827">MSNPLISLELWGGLFGGLALFLFGMDIMTKALKLTAGDHMKDLLARFTRNRFVGAGMGAIITSIVQSSSVTTVLLVGFISAGIMSMSQSIPVIIGANIGTTVTAQILAFKVTKLALILIAVGFFLSLIAKKGYWRQYGLMILGLGLVFYGMSVMSEGMKPLRSYEPFISFMITLKSPLIAVIIGAVFTAVIQSSSATAGIMIVMAGQGLIGLEPAIALILGSNIGTCVTAGLASIGKPREAVRTAVVHTLFNITGALLWVAFIPQLADIARWISPVHNELNGLARLAAESPRQIANVHTVFNMVNACIFIGFTTQMARLVEWLVPDKPIRVDEDLLPKYLDESLLTTPSIALEATSREIARMGAFTRNMVAESMPLALTGNKLEVKKITAKDKIIDSLYYHIIEYLRMISSSDLSSSQSKRLVNLIQTANGLERIGDIIATDLVVSSTKRINENVIASEQTVKVLMSFHNEVVKALDSVLKAVSNGDKKLAKNVKSIKDDVARMNKEITRHKILRLTADAPNRISTYAREVEVVDIFDNIFRIVRRISRLQAPPKKNSSKNDSTEVTE</sequence>
<evidence type="ECO:0000256" key="1">
    <source>
        <dbReference type="ARBA" id="ARBA00004651"/>
    </source>
</evidence>
<keyword evidence="2" id="KW-1003">Cell membrane</keyword>
<proteinExistence type="predicted"/>
<dbReference type="Pfam" id="PF01895">
    <property type="entry name" value="PhoU"/>
    <property type="match status" value="1"/>
</dbReference>
<reference evidence="8 9" key="1">
    <citation type="submission" date="2021-02" db="EMBL/GenBank/DDBJ databases">
        <title>Activity-based single-cell genomes from oceanic crustal fluid captures similar information to metagenomic and metatranscriptomic surveys with orders of magnitude less sampling.</title>
        <authorList>
            <person name="D'Angelo T.S."/>
            <person name="Orcutt B.N."/>
        </authorList>
    </citation>
    <scope>NUCLEOTIDE SEQUENCE [LARGE SCALE GENOMIC DNA]</scope>
    <source>
        <strain evidence="8">AH-315-G02</strain>
    </source>
</reference>
<dbReference type="Gene3D" id="1.20.58.220">
    <property type="entry name" value="Phosphate transport system protein phou homolog 2, domain 2"/>
    <property type="match status" value="1"/>
</dbReference>
<evidence type="ECO:0000256" key="4">
    <source>
        <dbReference type="ARBA" id="ARBA00022989"/>
    </source>
</evidence>
<feature type="transmembrane region" description="Helical" evidence="6">
    <location>
        <begin position="12"/>
        <end position="32"/>
    </location>
</feature>
<feature type="transmembrane region" description="Helical" evidence="6">
    <location>
        <begin position="245"/>
        <end position="267"/>
    </location>
</feature>
<evidence type="ECO:0000313" key="8">
    <source>
        <dbReference type="EMBL" id="MBN4067923.1"/>
    </source>
</evidence>
<keyword evidence="5 6" id="KW-0472">Membrane</keyword>
<dbReference type="Pfam" id="PF02690">
    <property type="entry name" value="Na_Pi_cotrans"/>
    <property type="match status" value="2"/>
</dbReference>
<organism evidence="8 9">
    <name type="scientific">Desulfotalea psychrophila</name>
    <dbReference type="NCBI Taxonomy" id="84980"/>
    <lineage>
        <taxon>Bacteria</taxon>
        <taxon>Pseudomonadati</taxon>
        <taxon>Thermodesulfobacteriota</taxon>
        <taxon>Desulfobulbia</taxon>
        <taxon>Desulfobulbales</taxon>
        <taxon>Desulfocapsaceae</taxon>
        <taxon>Desulfotalea</taxon>
    </lineage>
</organism>
<feature type="transmembrane region" description="Helical" evidence="6">
    <location>
        <begin position="178"/>
        <end position="203"/>
    </location>
</feature>
<feature type="transmembrane region" description="Helical" evidence="6">
    <location>
        <begin position="89"/>
        <end position="107"/>
    </location>
</feature>
<feature type="transmembrane region" description="Helical" evidence="6">
    <location>
        <begin position="139"/>
        <end position="157"/>
    </location>
</feature>
<name>A0ABS3AT28_9BACT</name>
<keyword evidence="3 6" id="KW-0812">Transmembrane</keyword>
<dbReference type="InterPro" id="IPR038078">
    <property type="entry name" value="PhoU-like_sf"/>
</dbReference>
<dbReference type="InterPro" id="IPR003841">
    <property type="entry name" value="Na/Pi_transpt"/>
</dbReference>
<evidence type="ECO:0000256" key="2">
    <source>
        <dbReference type="ARBA" id="ARBA00022475"/>
    </source>
</evidence>
<feature type="transmembrane region" description="Helical" evidence="6">
    <location>
        <begin position="114"/>
        <end position="133"/>
    </location>
</feature>
<protein>
    <submittedName>
        <fullName evidence="8">Na/Pi cotransporter family protein</fullName>
    </submittedName>
</protein>
<evidence type="ECO:0000256" key="3">
    <source>
        <dbReference type="ARBA" id="ARBA00022692"/>
    </source>
</evidence>
<comment type="caution">
    <text evidence="8">The sequence shown here is derived from an EMBL/GenBank/DDBJ whole genome shotgun (WGS) entry which is preliminary data.</text>
</comment>
<dbReference type="EMBL" id="JAFITO010000001">
    <property type="protein sequence ID" value="MBN4067923.1"/>
    <property type="molecule type" value="Genomic_DNA"/>
</dbReference>